<feature type="compositionally biased region" description="Basic and acidic residues" evidence="1">
    <location>
        <begin position="26"/>
        <end position="37"/>
    </location>
</feature>
<feature type="compositionally biased region" description="Basic and acidic residues" evidence="1">
    <location>
        <begin position="622"/>
        <end position="631"/>
    </location>
</feature>
<feature type="region of interest" description="Disordered" evidence="1">
    <location>
        <begin position="465"/>
        <end position="670"/>
    </location>
</feature>
<feature type="compositionally biased region" description="Basic and acidic residues" evidence="1">
    <location>
        <begin position="510"/>
        <end position="521"/>
    </location>
</feature>
<feature type="compositionally biased region" description="Acidic residues" evidence="1">
    <location>
        <begin position="634"/>
        <end position="649"/>
    </location>
</feature>
<feature type="compositionally biased region" description="Basic and acidic residues" evidence="1">
    <location>
        <begin position="661"/>
        <end position="670"/>
    </location>
</feature>
<dbReference type="STRING" id="1448316.A0A395GSR4"/>
<sequence>MRLREKIRPPERFNQEQFSSPCPQKPLREPPTPDRPRFIPFNSNLPPAAFPTLDNATPPTRDDGQEYERGRHVSTSMPAREHTKSGHRGEKKLEEDAMACLQNHPPETFENLIASNGELNPVYMRNMAVLATMGRESPIDGAMADSDIDEVMLDASDEDKVEIPSPTLQPKWSDLSPQIQVEIVNNMLRDIDWLTMCHLLGLTAEEREEVQKNILLREQQAKQEDLHLEEMRAKQLRALLRTDNTTRGYNRVPHQGVFSKISRRFSGKLQDTFNSDFLLCHANEVLDAKLFLCTRGVDRKYAGEWSSGISAWWVPEDHDFGLRLEGDWKSEPCAVDFSGLSANGSAHGAFDADAAELPTRHRVSSTSMTARYCPNPARNWQLHKGDVNCLLQWRPNSHQTRPERVYYNRRENGLLCLGITEERFAQYSDTRWKYVKPEWTFRQPPLDWLFHEKPPPSLEKLYGLNRSKPVSNKPQQAAFVPSTRPSETNVGGNGAHSRGVHTASSLRVVQRHEGLRSEVQRRAPAMQNSDRMYVTFSESGQTSSPTIWSPQATPEKTVSLTGSDCLSTGDRDRSPPANTKSPIPLDSKENSTESSDHKVEHFSNDDPGSDSCSQGPAQLEFTEERISHTNEENNSGDDGGEDEQDEDEVVLLPVSAFSRATGEKTDRDRR</sequence>
<dbReference type="Proteomes" id="UP000249402">
    <property type="component" value="Unassembled WGS sequence"/>
</dbReference>
<organism evidence="2 3">
    <name type="scientific">Aspergillus ibericus CBS 121593</name>
    <dbReference type="NCBI Taxonomy" id="1448316"/>
    <lineage>
        <taxon>Eukaryota</taxon>
        <taxon>Fungi</taxon>
        <taxon>Dikarya</taxon>
        <taxon>Ascomycota</taxon>
        <taxon>Pezizomycotina</taxon>
        <taxon>Eurotiomycetes</taxon>
        <taxon>Eurotiomycetidae</taxon>
        <taxon>Eurotiales</taxon>
        <taxon>Aspergillaceae</taxon>
        <taxon>Aspergillus</taxon>
        <taxon>Aspergillus subgen. Circumdati</taxon>
    </lineage>
</organism>
<dbReference type="RefSeq" id="XP_025572959.1">
    <property type="nucleotide sequence ID" value="XM_025723301.1"/>
</dbReference>
<dbReference type="OrthoDB" id="5378502at2759"/>
<evidence type="ECO:0000313" key="2">
    <source>
        <dbReference type="EMBL" id="RAK98631.1"/>
    </source>
</evidence>
<evidence type="ECO:0000313" key="3">
    <source>
        <dbReference type="Proteomes" id="UP000249402"/>
    </source>
</evidence>
<accession>A0A395GSR4</accession>
<keyword evidence="3" id="KW-1185">Reference proteome</keyword>
<dbReference type="EMBL" id="KZ824452">
    <property type="protein sequence ID" value="RAK98631.1"/>
    <property type="molecule type" value="Genomic_DNA"/>
</dbReference>
<feature type="compositionally biased region" description="Basic and acidic residues" evidence="1">
    <location>
        <begin position="1"/>
        <end position="14"/>
    </location>
</feature>
<dbReference type="VEuPathDB" id="FungiDB:BO80DRAFT_479524"/>
<feature type="compositionally biased region" description="Basic and acidic residues" evidence="1">
    <location>
        <begin position="79"/>
        <end position="89"/>
    </location>
</feature>
<reference evidence="2 3" key="1">
    <citation type="submission" date="2018-02" db="EMBL/GenBank/DDBJ databases">
        <title>The genomes of Aspergillus section Nigri reveals drivers in fungal speciation.</title>
        <authorList>
            <consortium name="DOE Joint Genome Institute"/>
            <person name="Vesth T.C."/>
            <person name="Nybo J."/>
            <person name="Theobald S."/>
            <person name="Brandl J."/>
            <person name="Frisvad J.C."/>
            <person name="Nielsen K.F."/>
            <person name="Lyhne E.K."/>
            <person name="Kogle M.E."/>
            <person name="Kuo A."/>
            <person name="Riley R."/>
            <person name="Clum A."/>
            <person name="Nolan M."/>
            <person name="Lipzen A."/>
            <person name="Salamov A."/>
            <person name="Henrissat B."/>
            <person name="Wiebenga A."/>
            <person name="De vries R.P."/>
            <person name="Grigoriev I.V."/>
            <person name="Mortensen U.H."/>
            <person name="Andersen M.R."/>
            <person name="Baker S.E."/>
        </authorList>
    </citation>
    <scope>NUCLEOTIDE SEQUENCE [LARGE SCALE GENOMIC DNA]</scope>
    <source>
        <strain evidence="2 3">CBS 121593</strain>
    </source>
</reference>
<protein>
    <submittedName>
        <fullName evidence="2">Uncharacterized protein</fullName>
    </submittedName>
</protein>
<feature type="region of interest" description="Disordered" evidence="1">
    <location>
        <begin position="1"/>
        <end position="89"/>
    </location>
</feature>
<proteinExistence type="predicted"/>
<feature type="compositionally biased region" description="Basic and acidic residues" evidence="1">
    <location>
        <begin position="60"/>
        <end position="71"/>
    </location>
</feature>
<gene>
    <name evidence="2" type="ORF">BO80DRAFT_479524</name>
</gene>
<dbReference type="AlphaFoldDB" id="A0A395GSR4"/>
<name>A0A395GSR4_9EURO</name>
<evidence type="ECO:0000256" key="1">
    <source>
        <dbReference type="SAM" id="MobiDB-lite"/>
    </source>
</evidence>
<feature type="compositionally biased region" description="Basic and acidic residues" evidence="1">
    <location>
        <begin position="586"/>
        <end position="604"/>
    </location>
</feature>
<feature type="compositionally biased region" description="Polar residues" evidence="1">
    <location>
        <begin position="526"/>
        <end position="566"/>
    </location>
</feature>
<dbReference type="GeneID" id="37228166"/>